<dbReference type="SUPFAM" id="SSF55961">
    <property type="entry name" value="Bet v1-like"/>
    <property type="match status" value="1"/>
</dbReference>
<keyword evidence="2" id="KW-1185">Reference proteome</keyword>
<dbReference type="eggNOG" id="COG3832">
    <property type="taxonomic scope" value="Bacteria"/>
</dbReference>
<dbReference type="InterPro" id="IPR023393">
    <property type="entry name" value="START-like_dom_sf"/>
</dbReference>
<dbReference type="STRING" id="1184609.KILIM_040_00110"/>
<organism evidence="1 2">
    <name type="scientific">Kineosphaera limosa NBRC 100340</name>
    <dbReference type="NCBI Taxonomy" id="1184609"/>
    <lineage>
        <taxon>Bacteria</taxon>
        <taxon>Bacillati</taxon>
        <taxon>Actinomycetota</taxon>
        <taxon>Actinomycetes</taxon>
        <taxon>Micrococcales</taxon>
        <taxon>Dermatophilaceae</taxon>
        <taxon>Kineosphaera</taxon>
    </lineage>
</organism>
<dbReference type="InterPro" id="IPR019587">
    <property type="entry name" value="Polyketide_cyclase/dehydratase"/>
</dbReference>
<gene>
    <name evidence="1" type="ORF">KILIM_040_00110</name>
</gene>
<proteinExistence type="predicted"/>
<protein>
    <recommendedName>
        <fullName evidence="3">Polyketide cyclase/dehydrase</fullName>
    </recommendedName>
</protein>
<dbReference type="CDD" id="cd07818">
    <property type="entry name" value="SRPBCC_1"/>
    <property type="match status" value="1"/>
</dbReference>
<dbReference type="Proteomes" id="UP000008366">
    <property type="component" value="Unassembled WGS sequence"/>
</dbReference>
<dbReference type="EMBL" id="BAHD01000040">
    <property type="protein sequence ID" value="GAB96501.1"/>
    <property type="molecule type" value="Genomic_DNA"/>
</dbReference>
<evidence type="ECO:0008006" key="3">
    <source>
        <dbReference type="Google" id="ProtNLM"/>
    </source>
</evidence>
<name>K6WRP8_9MICO</name>
<dbReference type="Gene3D" id="3.30.530.20">
    <property type="match status" value="1"/>
</dbReference>
<dbReference type="AlphaFoldDB" id="K6WRP8"/>
<dbReference type="Pfam" id="PF10604">
    <property type="entry name" value="Polyketide_cyc2"/>
    <property type="match status" value="1"/>
</dbReference>
<evidence type="ECO:0000313" key="1">
    <source>
        <dbReference type="EMBL" id="GAB96501.1"/>
    </source>
</evidence>
<reference evidence="1 2" key="1">
    <citation type="submission" date="2012-08" db="EMBL/GenBank/DDBJ databases">
        <title>Whole genome shotgun sequence of Kineosphaera limosa NBRC 100340.</title>
        <authorList>
            <person name="Yoshida I."/>
            <person name="Isaki S."/>
            <person name="Hosoyama A."/>
            <person name="Tsuchikane K."/>
            <person name="Katsumata H."/>
            <person name="Ando Y."/>
            <person name="Ohji S."/>
            <person name="Hamada M."/>
            <person name="Tamura T."/>
            <person name="Yamazoe A."/>
            <person name="Yamazaki S."/>
            <person name="Fujita N."/>
        </authorList>
    </citation>
    <scope>NUCLEOTIDE SEQUENCE [LARGE SCALE GENOMIC DNA]</scope>
    <source>
        <strain evidence="1 2">NBRC 100340</strain>
    </source>
</reference>
<accession>K6WRP8</accession>
<sequence>MAEFSVARSVHIEAPPSRVHDLIDDLRHWEHWSPWNDLDPDMRHHYTGPERGVGARHTWTGNKTAGEGSMEITASSRSEVDLQLVFVRPFPARQRARFDIVPAGGGTDVTWTMTGRQNLVGKLFFVVMRMDKRLGGDFEKGLARLKTLAQS</sequence>
<dbReference type="OrthoDB" id="9807923at2"/>
<comment type="caution">
    <text evidence="1">The sequence shown here is derived from an EMBL/GenBank/DDBJ whole genome shotgun (WGS) entry which is preliminary data.</text>
</comment>
<evidence type="ECO:0000313" key="2">
    <source>
        <dbReference type="Proteomes" id="UP000008366"/>
    </source>
</evidence>
<dbReference type="RefSeq" id="WP_006593033.1">
    <property type="nucleotide sequence ID" value="NZ_BAHD01000040.1"/>
</dbReference>